<dbReference type="GO" id="GO:0005829">
    <property type="term" value="C:cytosol"/>
    <property type="evidence" value="ECO:0007669"/>
    <property type="project" value="TreeGrafter"/>
</dbReference>
<dbReference type="GO" id="GO:0005978">
    <property type="term" value="P:glycogen biosynthetic process"/>
    <property type="evidence" value="ECO:0007669"/>
    <property type="project" value="TreeGrafter"/>
</dbReference>
<evidence type="ECO:0000259" key="5">
    <source>
        <dbReference type="Pfam" id="PF00534"/>
    </source>
</evidence>
<organism evidence="7 8">
    <name type="scientific">Shewanella polaris</name>
    <dbReference type="NCBI Taxonomy" id="2588449"/>
    <lineage>
        <taxon>Bacteria</taxon>
        <taxon>Pseudomonadati</taxon>
        <taxon>Pseudomonadota</taxon>
        <taxon>Gammaproteobacteria</taxon>
        <taxon>Alteromonadales</taxon>
        <taxon>Shewanellaceae</taxon>
        <taxon>Shewanella</taxon>
    </lineage>
</organism>
<dbReference type="InterPro" id="IPR013534">
    <property type="entry name" value="Starch_synth_cat_dom"/>
</dbReference>
<proteinExistence type="predicted"/>
<keyword evidence="4" id="KW-0808">Transferase</keyword>
<evidence type="ECO:0000256" key="1">
    <source>
        <dbReference type="ARBA" id="ARBA00001478"/>
    </source>
</evidence>
<dbReference type="EC" id="2.4.1.21" evidence="2"/>
<evidence type="ECO:0000313" key="7">
    <source>
        <dbReference type="EMBL" id="QDE31117.1"/>
    </source>
</evidence>
<dbReference type="AlphaFoldDB" id="A0A4Y5YEQ9"/>
<keyword evidence="3" id="KW-0328">Glycosyltransferase</keyword>
<evidence type="ECO:0000313" key="8">
    <source>
        <dbReference type="Proteomes" id="UP000319809"/>
    </source>
</evidence>
<dbReference type="PANTHER" id="PTHR45825">
    <property type="entry name" value="GRANULE-BOUND STARCH SYNTHASE 1, CHLOROPLASTIC/AMYLOPLASTIC"/>
    <property type="match status" value="1"/>
</dbReference>
<dbReference type="KEGG" id="spol:FH971_09130"/>
<evidence type="ECO:0000259" key="6">
    <source>
        <dbReference type="Pfam" id="PF08323"/>
    </source>
</evidence>
<dbReference type="InterPro" id="IPR001296">
    <property type="entry name" value="Glyco_trans_1"/>
</dbReference>
<reference evidence="7 8" key="1">
    <citation type="submission" date="2019-06" db="EMBL/GenBank/DDBJ databases">
        <title>The genome of Shewanella sp. SM1901.</title>
        <authorList>
            <person name="Cha Q."/>
        </authorList>
    </citation>
    <scope>NUCLEOTIDE SEQUENCE [LARGE SCALE GENOMIC DNA]</scope>
    <source>
        <strain evidence="7 8">SM1901</strain>
    </source>
</reference>
<dbReference type="RefSeq" id="WP_140234092.1">
    <property type="nucleotide sequence ID" value="NZ_CP041036.1"/>
</dbReference>
<comment type="catalytic activity">
    <reaction evidence="1">
        <text>[(1-&gt;4)-alpha-D-glucosyl](n) + ADP-alpha-D-glucose = [(1-&gt;4)-alpha-D-glucosyl](n+1) + ADP + H(+)</text>
        <dbReference type="Rhea" id="RHEA:18189"/>
        <dbReference type="Rhea" id="RHEA-COMP:9584"/>
        <dbReference type="Rhea" id="RHEA-COMP:9587"/>
        <dbReference type="ChEBI" id="CHEBI:15378"/>
        <dbReference type="ChEBI" id="CHEBI:15444"/>
        <dbReference type="ChEBI" id="CHEBI:57498"/>
        <dbReference type="ChEBI" id="CHEBI:456216"/>
        <dbReference type="EC" id="2.4.1.21"/>
    </reaction>
</comment>
<accession>A0A4Y5YEQ9</accession>
<dbReference type="PANTHER" id="PTHR45825:SF11">
    <property type="entry name" value="ALPHA AMYLASE DOMAIN-CONTAINING PROTEIN"/>
    <property type="match status" value="1"/>
</dbReference>
<dbReference type="Proteomes" id="UP000319809">
    <property type="component" value="Chromosome"/>
</dbReference>
<dbReference type="Gene3D" id="3.40.50.2000">
    <property type="entry name" value="Glycogen Phosphorylase B"/>
    <property type="match status" value="2"/>
</dbReference>
<dbReference type="EMBL" id="CP041036">
    <property type="protein sequence ID" value="QDE31117.1"/>
    <property type="molecule type" value="Genomic_DNA"/>
</dbReference>
<dbReference type="GO" id="GO:0009011">
    <property type="term" value="F:alpha-1,4-glucan glucosyltransferase (ADP-glucose donor) activity"/>
    <property type="evidence" value="ECO:0007669"/>
    <property type="project" value="UniProtKB-EC"/>
</dbReference>
<sequence length="567" mass="63287">MTQLSVKRVLLVAAENDALHGAKVGGMADVIRDLPPALAKCGVIADVAMPNYGFLAQEYRAVHMVDIEVEFEGDHHTVVVYRMPRPQHKDDIAVVQQDIVDDSVAQIYLFDHPLFNHQGQVYCNGSADRPFAEDATKYALFSLSVATSLVKELLPRVDVLHLHDWHTGMVAMLRSCVDEFSALKALPCVFTIHNLALQGIRPFIGNDSSFTHWFPQYIDKLNSIADVSIFDPRYNNCVNPMRMGIVLSDKVHLVSPTYAREVLIPSDHQKGFFGGEGLENDLATKVKQNNLIGIINGCVYKDAVSEPLADIASHAELLLQAENTIIKWQAKTTQFSAIDSIAIARIGQYKHVLLMDSILPELRQVEREGDRFLLTYVGRLTEQKLLILLQPFNDPQGQFSAKTVLEAILESLKRQQPGGVFMLLGSGDEHIANVLQAIAVRYSNFVFLHGYDDVLAEELYQCGSLFLMPSSFEPCGISQMLAMRKGQPCLVHGVGGLNDTIEDNITGWIFKGETLASQSQALVDRFNQVVKLYGSETWQQVKQNAAKQRFTWDVAAKQYIEKLYVSH</sequence>
<keyword evidence="8" id="KW-1185">Reference proteome</keyword>
<evidence type="ECO:0000256" key="4">
    <source>
        <dbReference type="ARBA" id="ARBA00022679"/>
    </source>
</evidence>
<evidence type="ECO:0000256" key="2">
    <source>
        <dbReference type="ARBA" id="ARBA00012588"/>
    </source>
</evidence>
<dbReference type="Pfam" id="PF08323">
    <property type="entry name" value="Glyco_transf_5"/>
    <property type="match status" value="1"/>
</dbReference>
<name>A0A4Y5YEQ9_9GAMM</name>
<feature type="domain" description="Starch synthase catalytic" evidence="6">
    <location>
        <begin position="8"/>
        <end position="283"/>
    </location>
</feature>
<feature type="domain" description="Glycosyl transferase family 1" evidence="5">
    <location>
        <begin position="403"/>
        <end position="547"/>
    </location>
</feature>
<dbReference type="SUPFAM" id="SSF53756">
    <property type="entry name" value="UDP-Glycosyltransferase/glycogen phosphorylase"/>
    <property type="match status" value="1"/>
</dbReference>
<dbReference type="Pfam" id="PF00534">
    <property type="entry name" value="Glycos_transf_1"/>
    <property type="match status" value="1"/>
</dbReference>
<evidence type="ECO:0000256" key="3">
    <source>
        <dbReference type="ARBA" id="ARBA00022676"/>
    </source>
</evidence>
<gene>
    <name evidence="7" type="ORF">FH971_09130</name>
</gene>
<protein>
    <recommendedName>
        <fullName evidence="2">starch synthase</fullName>
        <ecNumber evidence="2">2.4.1.21</ecNumber>
    </recommendedName>
</protein>